<dbReference type="AlphaFoldDB" id="A0A2I0HP79"/>
<dbReference type="EMBL" id="PGOL01006560">
    <property type="protein sequence ID" value="PKI33547.1"/>
    <property type="molecule type" value="Genomic_DNA"/>
</dbReference>
<accession>A0A2I0HP79</accession>
<dbReference type="Proteomes" id="UP000233551">
    <property type="component" value="Unassembled WGS sequence"/>
</dbReference>
<dbReference type="InterPro" id="IPR002213">
    <property type="entry name" value="UDP_glucos_trans"/>
</dbReference>
<evidence type="ECO:0000256" key="1">
    <source>
        <dbReference type="ARBA" id="ARBA00009995"/>
    </source>
</evidence>
<gene>
    <name evidence="4" type="ORF">CRG98_046103</name>
</gene>
<evidence type="ECO:0000256" key="2">
    <source>
        <dbReference type="ARBA" id="ARBA00022676"/>
    </source>
</evidence>
<evidence type="ECO:0008006" key="6">
    <source>
        <dbReference type="Google" id="ProtNLM"/>
    </source>
</evidence>
<dbReference type="FunFam" id="3.40.50.2000:FF:000060">
    <property type="entry name" value="Glycosyltransferase"/>
    <property type="match status" value="1"/>
</dbReference>
<proteinExistence type="inferred from homology"/>
<sequence length="479" mass="53786">MSIEGETNGTNDTTPKLHIFFFPLLAQGHIIPVIDMVKLFSTRGVKSTLITTTYNEPLFLRSIERTRKLGFDIQVVTLTLPLEESSRAELLSTAAASCAESEAKSAPFAIFRKAQDDSNTPSSVRELLPIVWADHRNEFGPRMEHALVKIVFVRASYGLDAWTAPTLTSTGLLLQEEILEILSRKKLSSQNFFKKMMESELRSYRVVMNSFYELEPIYADLYGDVSGRQSLGVDLLFLCNQDMEDKKQRGNRVAIGEDGCLKWLNSKEPDSVVYICFGSMSTSQLHEIAKGLEASGEQFVWVVKKDDSVEEGKEEWLPQGSGGWKFDNYSMYLQDAREGPNPKGWAPHVLILDHWADGGFVTHCRWNSTLEGISSGVPMVTWPVAAEQFSNEKLIIEVLRIGVPVGVKRWMRQVGDSVESEKVEKAVRRMMVGEEAEEMRVKARELSNMAKRAVEEGGSSHSKLTVLLEELKFPKVAAH</sequence>
<name>A0A2I0HP79_PUNGR</name>
<dbReference type="STRING" id="22663.A0A2I0HP79"/>
<dbReference type="PANTHER" id="PTHR48047:SF45">
    <property type="entry name" value="SCOPOLETIN GLUCOSYLTRANSFERASE-LIKE"/>
    <property type="match status" value="1"/>
</dbReference>
<comment type="similarity">
    <text evidence="1">Belongs to the UDP-glycosyltransferase family.</text>
</comment>
<reference evidence="4 5" key="1">
    <citation type="submission" date="2017-11" db="EMBL/GenBank/DDBJ databases">
        <title>De-novo sequencing of pomegranate (Punica granatum L.) genome.</title>
        <authorList>
            <person name="Akparov Z."/>
            <person name="Amiraslanov A."/>
            <person name="Hajiyeva S."/>
            <person name="Abbasov M."/>
            <person name="Kaur K."/>
            <person name="Hamwieh A."/>
            <person name="Solovyev V."/>
            <person name="Salamov A."/>
            <person name="Braich B."/>
            <person name="Kosarev P."/>
            <person name="Mahmoud A."/>
            <person name="Hajiyev E."/>
            <person name="Babayeva S."/>
            <person name="Izzatullayeva V."/>
            <person name="Mammadov A."/>
            <person name="Mammadov A."/>
            <person name="Sharifova S."/>
            <person name="Ojaghi J."/>
            <person name="Eynullazada K."/>
            <person name="Bayramov B."/>
            <person name="Abdulazimova A."/>
            <person name="Shahmuradov I."/>
        </authorList>
    </citation>
    <scope>NUCLEOTIDE SEQUENCE [LARGE SCALE GENOMIC DNA]</scope>
    <source>
        <strain evidence="5">cv. AG2017</strain>
        <tissue evidence="4">Leaf</tissue>
    </source>
</reference>
<dbReference type="SUPFAM" id="SSF53756">
    <property type="entry name" value="UDP-Glycosyltransferase/glycogen phosphorylase"/>
    <property type="match status" value="1"/>
</dbReference>
<dbReference type="CDD" id="cd03784">
    <property type="entry name" value="GT1_Gtf-like"/>
    <property type="match status" value="1"/>
</dbReference>
<protein>
    <recommendedName>
        <fullName evidence="6">Glycosyltransferase</fullName>
    </recommendedName>
</protein>
<keyword evidence="5" id="KW-1185">Reference proteome</keyword>
<evidence type="ECO:0000256" key="3">
    <source>
        <dbReference type="ARBA" id="ARBA00022679"/>
    </source>
</evidence>
<keyword evidence="2" id="KW-0328">Glycosyltransferase</keyword>
<dbReference type="PANTHER" id="PTHR48047">
    <property type="entry name" value="GLYCOSYLTRANSFERASE"/>
    <property type="match status" value="1"/>
</dbReference>
<comment type="caution">
    <text evidence="4">The sequence shown here is derived from an EMBL/GenBank/DDBJ whole genome shotgun (WGS) entry which is preliminary data.</text>
</comment>
<evidence type="ECO:0000313" key="4">
    <source>
        <dbReference type="EMBL" id="PKI33547.1"/>
    </source>
</evidence>
<evidence type="ECO:0000313" key="5">
    <source>
        <dbReference type="Proteomes" id="UP000233551"/>
    </source>
</evidence>
<dbReference type="Gene3D" id="3.40.50.2000">
    <property type="entry name" value="Glycogen Phosphorylase B"/>
    <property type="match status" value="2"/>
</dbReference>
<organism evidence="4 5">
    <name type="scientific">Punica granatum</name>
    <name type="common">Pomegranate</name>
    <dbReference type="NCBI Taxonomy" id="22663"/>
    <lineage>
        <taxon>Eukaryota</taxon>
        <taxon>Viridiplantae</taxon>
        <taxon>Streptophyta</taxon>
        <taxon>Embryophyta</taxon>
        <taxon>Tracheophyta</taxon>
        <taxon>Spermatophyta</taxon>
        <taxon>Magnoliopsida</taxon>
        <taxon>eudicotyledons</taxon>
        <taxon>Gunneridae</taxon>
        <taxon>Pentapetalae</taxon>
        <taxon>rosids</taxon>
        <taxon>malvids</taxon>
        <taxon>Myrtales</taxon>
        <taxon>Lythraceae</taxon>
        <taxon>Punica</taxon>
    </lineage>
</organism>
<dbReference type="Pfam" id="PF00201">
    <property type="entry name" value="UDPGT"/>
    <property type="match status" value="1"/>
</dbReference>
<keyword evidence="3" id="KW-0808">Transferase</keyword>
<dbReference type="GO" id="GO:0035251">
    <property type="term" value="F:UDP-glucosyltransferase activity"/>
    <property type="evidence" value="ECO:0007669"/>
    <property type="project" value="TreeGrafter"/>
</dbReference>